<evidence type="ECO:0000256" key="2">
    <source>
        <dbReference type="SAM" id="MobiDB-lite"/>
    </source>
</evidence>
<gene>
    <name evidence="3" type="ORF">JFP838_00090</name>
</gene>
<organism evidence="3 4">
    <name type="scientific">Clostridium perfringens</name>
    <dbReference type="NCBI Taxonomy" id="1502"/>
    <lineage>
        <taxon>Bacteria</taxon>
        <taxon>Bacillati</taxon>
        <taxon>Bacillota</taxon>
        <taxon>Clostridia</taxon>
        <taxon>Eubacteriales</taxon>
        <taxon>Clostridiaceae</taxon>
        <taxon>Clostridium</taxon>
    </lineage>
</organism>
<evidence type="ECO:0000256" key="1">
    <source>
        <dbReference type="SAM" id="Coils"/>
    </source>
</evidence>
<feature type="compositionally biased region" description="Basic and acidic residues" evidence="2">
    <location>
        <begin position="116"/>
        <end position="135"/>
    </location>
</feature>
<dbReference type="AlphaFoldDB" id="A0A127EE93"/>
<feature type="region of interest" description="Disordered" evidence="2">
    <location>
        <begin position="116"/>
        <end position="139"/>
    </location>
</feature>
<reference evidence="3 4" key="1">
    <citation type="journal article" date="2016" name="PLoS ONE">
        <title>Plasmid Characterization and Chromosome Analysis of Two netF+ Clostridium perfringens Isolates Associated with Foal and Canine Necrotizing Enteritis.</title>
        <authorList>
            <person name="Mehdizadeh Gohari I."/>
            <person name="Kropinski A.M."/>
            <person name="Weese S.J."/>
            <person name="Parreira V.R."/>
            <person name="Whitehead A.E."/>
            <person name="Boerlin P."/>
            <person name="Prescott J.F."/>
        </authorList>
    </citation>
    <scope>NUCLEOTIDE SEQUENCE [LARGE SCALE GENOMIC DNA]</scope>
    <source>
        <strain evidence="3 4">JP838</strain>
    </source>
</reference>
<accession>A0A127EE93</accession>
<proteinExistence type="predicted"/>
<protein>
    <submittedName>
        <fullName evidence="3">Uncharacterized protein</fullName>
    </submittedName>
</protein>
<dbReference type="Proteomes" id="UP000070260">
    <property type="component" value="Chromosome"/>
</dbReference>
<evidence type="ECO:0000313" key="4">
    <source>
        <dbReference type="Proteomes" id="UP000070260"/>
    </source>
</evidence>
<name>A0A127EE93_CLOPF</name>
<sequence>MDNCKYNHKCNCECNWDKYEDNCNNCNKCRKLEKIAEELTRESAELNEAVEEKLEGVKYIQREIDELEERLECLRKKQKSLLCEAMELDEELDKTVFEAFKHLFATVECYKKCKNNERPERPEKPERPERPEKPGRPGCGCKYCCKDR</sequence>
<evidence type="ECO:0000313" key="3">
    <source>
        <dbReference type="EMBL" id="AMN34241.1"/>
    </source>
</evidence>
<dbReference type="PATRIC" id="fig|1502.177.peg.14"/>
<keyword evidence="1" id="KW-0175">Coiled coil</keyword>
<dbReference type="RefSeq" id="WP_061426024.1">
    <property type="nucleotide sequence ID" value="NZ_CATNXK010000010.1"/>
</dbReference>
<dbReference type="EMBL" id="CP010994">
    <property type="protein sequence ID" value="AMN34241.1"/>
    <property type="molecule type" value="Genomic_DNA"/>
</dbReference>
<feature type="coiled-coil region" evidence="1">
    <location>
        <begin position="29"/>
        <end position="91"/>
    </location>
</feature>